<evidence type="ECO:0000256" key="5">
    <source>
        <dbReference type="ARBA" id="ARBA00023136"/>
    </source>
</evidence>
<dbReference type="InterPro" id="IPR008844">
    <property type="entry name" value="Spore_GerAC-like"/>
</dbReference>
<evidence type="ECO:0000313" key="10">
    <source>
        <dbReference type="EMBL" id="PWI57490.1"/>
    </source>
</evidence>
<evidence type="ECO:0000259" key="9">
    <source>
        <dbReference type="Pfam" id="PF25198"/>
    </source>
</evidence>
<dbReference type="EMBL" id="MPDK01000012">
    <property type="protein sequence ID" value="PWI57490.1"/>
    <property type="molecule type" value="Genomic_DNA"/>
</dbReference>
<organism evidence="10 11">
    <name type="scientific">Sulfoacidibacillus thermotolerans</name>
    <name type="common">Acidibacillus sulfuroxidans</name>
    <dbReference type="NCBI Taxonomy" id="1765684"/>
    <lineage>
        <taxon>Bacteria</taxon>
        <taxon>Bacillati</taxon>
        <taxon>Bacillota</taxon>
        <taxon>Bacilli</taxon>
        <taxon>Bacillales</taxon>
        <taxon>Alicyclobacillaceae</taxon>
        <taxon>Sulfoacidibacillus</taxon>
    </lineage>
</organism>
<evidence type="ECO:0000313" key="11">
    <source>
        <dbReference type="Proteomes" id="UP000245380"/>
    </source>
</evidence>
<sequence>MKIHSLLLIALSLLLSLPLTGCWSSLELRDAAIVSGLGIEKVKRQTYRLTVEVISGKNTQGSASANKSNRILFTKSGHTVLSIERNMIRDVKRRLIFTHAKSLVISDQVAKEDLFWLLDTWVRDQQPRLIAYLFVTPDSVEEVLEQSSANQTSASAEFPLSTGAENIRFISNYTTPTILEFLKNLFEPTNTAYLPMLRIKSAQSGQIVEYSGTAVINHDHMVGELNTKQTQGLVWLINKEMGGAIDTFSPVTHRRQALEVTGEKTDMHTLFAHNRLLVHFAVHLKGTVAEDATGQDMDQPAANREMEQAIAKQAQDILCDTVRTLQHQKTDLLGVGLHIYRTHPKLWHKLQSHWDEAFAHAKITTRVDVVIQHPGLIRSIYPHLPLSVPSISLPK</sequence>
<proteinExistence type="inferred from homology"/>
<reference evidence="10 11" key="1">
    <citation type="submission" date="2016-11" db="EMBL/GenBank/DDBJ databases">
        <title>Comparative genomics of Acidibacillus ferroxidans species.</title>
        <authorList>
            <person name="Oliveira G."/>
            <person name="Nunes G."/>
            <person name="Oliveira R."/>
            <person name="Araujo F."/>
            <person name="Salim A."/>
            <person name="Scholte L."/>
            <person name="Morais D."/>
            <person name="Nancucheo I."/>
            <person name="Johnson D.B."/>
            <person name="Grail B."/>
            <person name="Bittencourt J."/>
            <person name="Valadares R."/>
        </authorList>
    </citation>
    <scope>NUCLEOTIDE SEQUENCE [LARGE SCALE GENOMIC DNA]</scope>
    <source>
        <strain evidence="10 11">Y002</strain>
    </source>
</reference>
<keyword evidence="5" id="KW-0472">Membrane</keyword>
<comment type="similarity">
    <text evidence="2">Belongs to the GerABKC lipoprotein family.</text>
</comment>
<dbReference type="NCBIfam" id="TIGR02887">
    <property type="entry name" value="spore_ger_x_C"/>
    <property type="match status" value="1"/>
</dbReference>
<feature type="domain" description="Spore germination protein N-terminal" evidence="9">
    <location>
        <begin position="26"/>
        <end position="199"/>
    </location>
</feature>
<keyword evidence="4" id="KW-0732">Signal</keyword>
<dbReference type="Pfam" id="PF25198">
    <property type="entry name" value="Spore_GerAC_N"/>
    <property type="match status" value="1"/>
</dbReference>
<dbReference type="GO" id="GO:0016020">
    <property type="term" value="C:membrane"/>
    <property type="evidence" value="ECO:0007669"/>
    <property type="project" value="UniProtKB-SubCell"/>
</dbReference>
<evidence type="ECO:0000256" key="7">
    <source>
        <dbReference type="ARBA" id="ARBA00023288"/>
    </source>
</evidence>
<dbReference type="PANTHER" id="PTHR35789">
    <property type="entry name" value="SPORE GERMINATION PROTEIN B3"/>
    <property type="match status" value="1"/>
</dbReference>
<evidence type="ECO:0000256" key="1">
    <source>
        <dbReference type="ARBA" id="ARBA00004635"/>
    </source>
</evidence>
<evidence type="ECO:0000256" key="3">
    <source>
        <dbReference type="ARBA" id="ARBA00022544"/>
    </source>
</evidence>
<dbReference type="PANTHER" id="PTHR35789:SF1">
    <property type="entry name" value="SPORE GERMINATION PROTEIN B3"/>
    <property type="match status" value="1"/>
</dbReference>
<dbReference type="InterPro" id="IPR038501">
    <property type="entry name" value="Spore_GerAC_C_sf"/>
</dbReference>
<dbReference type="RefSeq" id="WP_109430750.1">
    <property type="nucleotide sequence ID" value="NZ_MPDK01000012.1"/>
</dbReference>
<dbReference type="AlphaFoldDB" id="A0A2U3D886"/>
<keyword evidence="3" id="KW-0309">Germination</keyword>
<protein>
    <submittedName>
        <fullName evidence="10">Uncharacterized protein</fullName>
    </submittedName>
</protein>
<keyword evidence="6" id="KW-0564">Palmitate</keyword>
<dbReference type="InterPro" id="IPR046953">
    <property type="entry name" value="Spore_GerAC-like_C"/>
</dbReference>
<keyword evidence="11" id="KW-1185">Reference proteome</keyword>
<evidence type="ECO:0000256" key="2">
    <source>
        <dbReference type="ARBA" id="ARBA00007886"/>
    </source>
</evidence>
<accession>A0A2U3D886</accession>
<evidence type="ECO:0000256" key="6">
    <source>
        <dbReference type="ARBA" id="ARBA00023139"/>
    </source>
</evidence>
<keyword evidence="7" id="KW-0449">Lipoprotein</keyword>
<dbReference type="Gene3D" id="3.30.300.210">
    <property type="entry name" value="Nutrient germinant receptor protein C, domain 3"/>
    <property type="match status" value="1"/>
</dbReference>
<feature type="domain" description="Spore germination GerAC-like C-terminal" evidence="8">
    <location>
        <begin position="211"/>
        <end position="375"/>
    </location>
</feature>
<dbReference type="Pfam" id="PF05504">
    <property type="entry name" value="Spore_GerAC"/>
    <property type="match status" value="1"/>
</dbReference>
<dbReference type="OrthoDB" id="9816067at2"/>
<comment type="subcellular location">
    <subcellularLocation>
        <location evidence="1">Membrane</location>
        <topology evidence="1">Lipid-anchor</topology>
    </subcellularLocation>
</comment>
<dbReference type="GO" id="GO:0009847">
    <property type="term" value="P:spore germination"/>
    <property type="evidence" value="ECO:0007669"/>
    <property type="project" value="InterPro"/>
</dbReference>
<dbReference type="InterPro" id="IPR057336">
    <property type="entry name" value="GerAC_N"/>
</dbReference>
<comment type="caution">
    <text evidence="10">The sequence shown here is derived from an EMBL/GenBank/DDBJ whole genome shotgun (WGS) entry which is preliminary data.</text>
</comment>
<gene>
    <name evidence="10" type="ORF">BM613_08435</name>
</gene>
<dbReference type="Proteomes" id="UP000245380">
    <property type="component" value="Unassembled WGS sequence"/>
</dbReference>
<evidence type="ECO:0000259" key="8">
    <source>
        <dbReference type="Pfam" id="PF05504"/>
    </source>
</evidence>
<name>A0A2U3D886_SULT2</name>
<evidence type="ECO:0000256" key="4">
    <source>
        <dbReference type="ARBA" id="ARBA00022729"/>
    </source>
</evidence>